<proteinExistence type="predicted"/>
<dbReference type="Proteomes" id="UP001610446">
    <property type="component" value="Unassembled WGS sequence"/>
</dbReference>
<name>A0ABR4JAZ8_9EURO</name>
<feature type="region of interest" description="Disordered" evidence="1">
    <location>
        <begin position="55"/>
        <end position="79"/>
    </location>
</feature>
<dbReference type="EMBL" id="JBFXLU010000165">
    <property type="protein sequence ID" value="KAL2837195.1"/>
    <property type="molecule type" value="Genomic_DNA"/>
</dbReference>
<protein>
    <submittedName>
        <fullName evidence="2">Uncharacterized protein</fullName>
    </submittedName>
</protein>
<comment type="caution">
    <text evidence="2">The sequence shown here is derived from an EMBL/GenBank/DDBJ whole genome shotgun (WGS) entry which is preliminary data.</text>
</comment>
<evidence type="ECO:0000313" key="2">
    <source>
        <dbReference type="EMBL" id="KAL2837195.1"/>
    </source>
</evidence>
<feature type="compositionally biased region" description="Basic and acidic residues" evidence="1">
    <location>
        <begin position="63"/>
        <end position="79"/>
    </location>
</feature>
<evidence type="ECO:0000313" key="3">
    <source>
        <dbReference type="Proteomes" id="UP001610446"/>
    </source>
</evidence>
<feature type="region of interest" description="Disordered" evidence="1">
    <location>
        <begin position="167"/>
        <end position="188"/>
    </location>
</feature>
<sequence length="251" mass="28266">MCIISTSGLRFAGERIIGLPGLRTNHKHRNYLVPQSPPRTCSGLAKDMQIQAASSASGLTLQQDHDQQHEQEKIQGKNDRTEQIPIIYMPYSGWTKHLKDQRFQSSFVSHPTLIVERPYSHRIPLCLWPRRGDHSRDEEQCRNSISAGFSARVSDLVWAQRRRRLGSSFDCDSSPPNSPERSHDWQSTSQRIGRFPKCPLLRMHFYCSAMGGHATWAVGPRIESGPTPAERIISRAAAEAIESVGNVDVLV</sequence>
<reference evidence="2 3" key="1">
    <citation type="submission" date="2024-07" db="EMBL/GenBank/DDBJ databases">
        <title>Section-level genome sequencing and comparative genomics of Aspergillus sections Usti and Cavernicolus.</title>
        <authorList>
            <consortium name="Lawrence Berkeley National Laboratory"/>
            <person name="Nybo J.L."/>
            <person name="Vesth T.C."/>
            <person name="Theobald S."/>
            <person name="Frisvad J.C."/>
            <person name="Larsen T.O."/>
            <person name="Kjaerboelling I."/>
            <person name="Rothschild-Mancinelli K."/>
            <person name="Lyhne E.K."/>
            <person name="Kogle M.E."/>
            <person name="Barry K."/>
            <person name="Clum A."/>
            <person name="Na H."/>
            <person name="Ledsgaard L."/>
            <person name="Lin J."/>
            <person name="Lipzen A."/>
            <person name="Kuo A."/>
            <person name="Riley R."/>
            <person name="Mondo S."/>
            <person name="Labutti K."/>
            <person name="Haridas S."/>
            <person name="Pangalinan J."/>
            <person name="Salamov A.A."/>
            <person name="Simmons B.A."/>
            <person name="Magnuson J.K."/>
            <person name="Chen J."/>
            <person name="Drula E."/>
            <person name="Henrissat B."/>
            <person name="Wiebenga A."/>
            <person name="Lubbers R.J."/>
            <person name="Gomes A.C."/>
            <person name="Makela M.R."/>
            <person name="Stajich J."/>
            <person name="Grigoriev I.V."/>
            <person name="Mortensen U.H."/>
            <person name="De Vries R.P."/>
            <person name="Baker S.E."/>
            <person name="Andersen M.R."/>
        </authorList>
    </citation>
    <scope>NUCLEOTIDE SEQUENCE [LARGE SCALE GENOMIC DNA]</scope>
    <source>
        <strain evidence="2 3">CBS 123904</strain>
    </source>
</reference>
<gene>
    <name evidence="2" type="ORF">BJY01DRAFT_47401</name>
</gene>
<keyword evidence="3" id="KW-1185">Reference proteome</keyword>
<organism evidence="2 3">
    <name type="scientific">Aspergillus pseudoustus</name>
    <dbReference type="NCBI Taxonomy" id="1810923"/>
    <lineage>
        <taxon>Eukaryota</taxon>
        <taxon>Fungi</taxon>
        <taxon>Dikarya</taxon>
        <taxon>Ascomycota</taxon>
        <taxon>Pezizomycotina</taxon>
        <taxon>Eurotiomycetes</taxon>
        <taxon>Eurotiomycetidae</taxon>
        <taxon>Eurotiales</taxon>
        <taxon>Aspergillaceae</taxon>
        <taxon>Aspergillus</taxon>
        <taxon>Aspergillus subgen. Nidulantes</taxon>
    </lineage>
</organism>
<evidence type="ECO:0000256" key="1">
    <source>
        <dbReference type="SAM" id="MobiDB-lite"/>
    </source>
</evidence>
<accession>A0ABR4JAZ8</accession>